<dbReference type="OrthoDB" id="5182361at2759"/>
<accession>A0A084Q897</accession>
<evidence type="ECO:0000313" key="1">
    <source>
        <dbReference type="EMBL" id="KFA60182.1"/>
    </source>
</evidence>
<dbReference type="HOGENOM" id="CLU_2428504_0_0_1"/>
<evidence type="ECO:0000313" key="2">
    <source>
        <dbReference type="Proteomes" id="UP000028524"/>
    </source>
</evidence>
<organism evidence="1 2">
    <name type="scientific">Stachybotrys chlorohalonatus (strain IBT 40285)</name>
    <dbReference type="NCBI Taxonomy" id="1283841"/>
    <lineage>
        <taxon>Eukaryota</taxon>
        <taxon>Fungi</taxon>
        <taxon>Dikarya</taxon>
        <taxon>Ascomycota</taxon>
        <taxon>Pezizomycotina</taxon>
        <taxon>Sordariomycetes</taxon>
        <taxon>Hypocreomycetidae</taxon>
        <taxon>Hypocreales</taxon>
        <taxon>Stachybotryaceae</taxon>
        <taxon>Stachybotrys</taxon>
    </lineage>
</organism>
<keyword evidence="2" id="KW-1185">Reference proteome</keyword>
<dbReference type="Proteomes" id="UP000028524">
    <property type="component" value="Unassembled WGS sequence"/>
</dbReference>
<dbReference type="EMBL" id="KL661828">
    <property type="protein sequence ID" value="KFA60182.1"/>
    <property type="molecule type" value="Genomic_DNA"/>
</dbReference>
<sequence>MANLAFTYWSQDRYTEALNLMSQCIKRQAVKLGVAHLAYRNNAAALARWEPELAGTDVGVFLVELARNSGRIVCTPREAFYMSTIFSMDQV</sequence>
<protein>
    <submittedName>
        <fullName evidence="1">Uncharacterized protein</fullName>
    </submittedName>
</protein>
<dbReference type="Pfam" id="PF13374">
    <property type="entry name" value="TPR_10"/>
    <property type="match status" value="1"/>
</dbReference>
<proteinExistence type="predicted"/>
<reference evidence="1 2" key="1">
    <citation type="journal article" date="2014" name="BMC Genomics">
        <title>Comparative genome sequencing reveals chemotype-specific gene clusters in the toxigenic black mold Stachybotrys.</title>
        <authorList>
            <person name="Semeiks J."/>
            <person name="Borek D."/>
            <person name="Otwinowski Z."/>
            <person name="Grishin N.V."/>
        </authorList>
    </citation>
    <scope>NUCLEOTIDE SEQUENCE [LARGE SCALE GENOMIC DNA]</scope>
    <source>
        <strain evidence="1 2">IBT 40285</strain>
    </source>
</reference>
<gene>
    <name evidence="1" type="ORF">S40285_09797</name>
</gene>
<name>A0A084Q897_STAC4</name>
<dbReference type="AlphaFoldDB" id="A0A084Q897"/>
<dbReference type="InParanoid" id="A0A084Q897"/>